<dbReference type="Proteomes" id="UP001642483">
    <property type="component" value="Unassembled WGS sequence"/>
</dbReference>
<dbReference type="InterPro" id="IPR025986">
    <property type="entry name" value="RPAP3-like_C"/>
</dbReference>
<reference evidence="2 3" key="1">
    <citation type="submission" date="2024-02" db="EMBL/GenBank/DDBJ databases">
        <authorList>
            <person name="Daric V."/>
            <person name="Darras S."/>
        </authorList>
    </citation>
    <scope>NUCLEOTIDE SEQUENCE [LARGE SCALE GENOMIC DNA]</scope>
</reference>
<gene>
    <name evidence="2" type="ORF">CVLEPA_LOCUS13147</name>
</gene>
<comment type="caution">
    <text evidence="2">The sequence shown here is derived from an EMBL/GenBank/DDBJ whole genome shotgun (WGS) entry which is preliminary data.</text>
</comment>
<name>A0ABP0FVD5_CLALP</name>
<accession>A0ABP0FVD5</accession>
<dbReference type="EMBL" id="CAWYQH010000090">
    <property type="protein sequence ID" value="CAK8682489.1"/>
    <property type="molecule type" value="Genomic_DNA"/>
</dbReference>
<protein>
    <recommendedName>
        <fullName evidence="1">RNA-polymerase II-associated protein 3-like C-terminal domain-containing protein</fullName>
    </recommendedName>
</protein>
<sequence length="74" mass="8450">MVCRRISTYLDFVINTHIDSSEFDRAFLVLQHLARSQRFDLAAMFLSQSDKNIVGLPVAVCASREIQHKGNCHQ</sequence>
<evidence type="ECO:0000259" key="1">
    <source>
        <dbReference type="Pfam" id="PF13877"/>
    </source>
</evidence>
<keyword evidence="3" id="KW-1185">Reference proteome</keyword>
<proteinExistence type="predicted"/>
<dbReference type="Pfam" id="PF13877">
    <property type="entry name" value="RPAP3_C"/>
    <property type="match status" value="1"/>
</dbReference>
<organism evidence="2 3">
    <name type="scientific">Clavelina lepadiformis</name>
    <name type="common">Light-bulb sea squirt</name>
    <name type="synonym">Ascidia lepadiformis</name>
    <dbReference type="NCBI Taxonomy" id="159417"/>
    <lineage>
        <taxon>Eukaryota</taxon>
        <taxon>Metazoa</taxon>
        <taxon>Chordata</taxon>
        <taxon>Tunicata</taxon>
        <taxon>Ascidiacea</taxon>
        <taxon>Aplousobranchia</taxon>
        <taxon>Clavelinidae</taxon>
        <taxon>Clavelina</taxon>
    </lineage>
</organism>
<evidence type="ECO:0000313" key="2">
    <source>
        <dbReference type="EMBL" id="CAK8682489.1"/>
    </source>
</evidence>
<evidence type="ECO:0000313" key="3">
    <source>
        <dbReference type="Proteomes" id="UP001642483"/>
    </source>
</evidence>
<feature type="domain" description="RNA-polymerase II-associated protein 3-like C-terminal" evidence="1">
    <location>
        <begin position="14"/>
        <end position="51"/>
    </location>
</feature>